<dbReference type="Proteomes" id="UP001515683">
    <property type="component" value="Unassembled WGS sequence"/>
</dbReference>
<gene>
    <name evidence="1" type="ORF">F3J40_07100</name>
</gene>
<sequence>MTFVSLTARIRRRGRILQSHHITATQSRRQDSGTLTLNIRFSRECMEHTGILPGVRADILHDADTDLWKVKIVTNGGLSVFGHKNQAGEYSSCAISITLQEGFPTISSEKNERVKMFSIDAETVLQDGEVTFRLGFI</sequence>
<accession>A0ABX0R7Q0</accession>
<evidence type="ECO:0000313" key="2">
    <source>
        <dbReference type="Proteomes" id="UP001515683"/>
    </source>
</evidence>
<keyword evidence="2" id="KW-1185">Reference proteome</keyword>
<comment type="caution">
    <text evidence="1">The sequence shown here is derived from an EMBL/GenBank/DDBJ whole genome shotgun (WGS) entry which is preliminary data.</text>
</comment>
<evidence type="ECO:0000313" key="1">
    <source>
        <dbReference type="EMBL" id="NIF21366.1"/>
    </source>
</evidence>
<organism evidence="1 2">
    <name type="scientific">Candidatus Pantoea multigeneris</name>
    <dbReference type="NCBI Taxonomy" id="2608357"/>
    <lineage>
        <taxon>Bacteria</taxon>
        <taxon>Pseudomonadati</taxon>
        <taxon>Pseudomonadota</taxon>
        <taxon>Gammaproteobacteria</taxon>
        <taxon>Enterobacterales</taxon>
        <taxon>Erwiniaceae</taxon>
        <taxon>Pantoea</taxon>
    </lineage>
</organism>
<proteinExistence type="predicted"/>
<reference evidence="1 2" key="1">
    <citation type="journal article" date="2019" name="bioRxiv">
        <title>Bacteria contribute to plant secondary compound degradation in a generalist herbivore system.</title>
        <authorList>
            <person name="Francoeur C.B."/>
            <person name="Khadempour L."/>
            <person name="Moreira-Soto R.D."/>
            <person name="Gotting K."/>
            <person name="Book A.J."/>
            <person name="Pinto-Tomas A.A."/>
            <person name="Keefover-Ring K."/>
            <person name="Currie C.R."/>
        </authorList>
    </citation>
    <scope>NUCLEOTIDE SEQUENCE [LARGE SCALE GENOMIC DNA]</scope>
    <source>
        <strain evidence="1">Acro-835</strain>
    </source>
</reference>
<protein>
    <submittedName>
        <fullName evidence="1">Uncharacterized protein</fullName>
    </submittedName>
</protein>
<dbReference type="RefSeq" id="WP_167013269.1">
    <property type="nucleotide sequence ID" value="NZ_VWXF01000002.1"/>
</dbReference>
<name>A0ABX0R7Q0_9GAMM</name>
<dbReference type="EMBL" id="VWXF01000002">
    <property type="protein sequence ID" value="NIF21366.1"/>
    <property type="molecule type" value="Genomic_DNA"/>
</dbReference>